<organism evidence="2 3">
    <name type="scientific">Mucuna pruriens</name>
    <name type="common">Velvet bean</name>
    <name type="synonym">Dolichos pruriens</name>
    <dbReference type="NCBI Taxonomy" id="157652"/>
    <lineage>
        <taxon>Eukaryota</taxon>
        <taxon>Viridiplantae</taxon>
        <taxon>Streptophyta</taxon>
        <taxon>Embryophyta</taxon>
        <taxon>Tracheophyta</taxon>
        <taxon>Spermatophyta</taxon>
        <taxon>Magnoliopsida</taxon>
        <taxon>eudicotyledons</taxon>
        <taxon>Gunneridae</taxon>
        <taxon>Pentapetalae</taxon>
        <taxon>rosids</taxon>
        <taxon>fabids</taxon>
        <taxon>Fabales</taxon>
        <taxon>Fabaceae</taxon>
        <taxon>Papilionoideae</taxon>
        <taxon>50 kb inversion clade</taxon>
        <taxon>NPAAA clade</taxon>
        <taxon>indigoferoid/millettioid clade</taxon>
        <taxon>Phaseoleae</taxon>
        <taxon>Mucuna</taxon>
    </lineage>
</organism>
<evidence type="ECO:0000313" key="2">
    <source>
        <dbReference type="EMBL" id="RDX92400.1"/>
    </source>
</evidence>
<reference evidence="2" key="1">
    <citation type="submission" date="2018-05" db="EMBL/GenBank/DDBJ databases">
        <title>Draft genome of Mucuna pruriens seed.</title>
        <authorList>
            <person name="Nnadi N.E."/>
            <person name="Vos R."/>
            <person name="Hasami M.H."/>
            <person name="Devisetty U.K."/>
            <person name="Aguiy J.C."/>
        </authorList>
    </citation>
    <scope>NUCLEOTIDE SEQUENCE [LARGE SCALE GENOMIC DNA]</scope>
    <source>
        <strain evidence="2">JCA_2017</strain>
    </source>
</reference>
<sequence>MNKESPQDGNTILMCEDLSQPDKPVEDEHVEAEALVEMERWIRQEKSKFQPLAKKLEGINLEDETERKEVQVGKQMPPDLDCTSSGS</sequence>
<dbReference type="Proteomes" id="UP000257109">
    <property type="component" value="Unassembled WGS sequence"/>
</dbReference>
<gene>
    <name evidence="2" type="ORF">CR513_25487</name>
</gene>
<dbReference type="AlphaFoldDB" id="A0A371GPF5"/>
<dbReference type="EMBL" id="QJKJ01004875">
    <property type="protein sequence ID" value="RDX92400.1"/>
    <property type="molecule type" value="Genomic_DNA"/>
</dbReference>
<proteinExistence type="predicted"/>
<accession>A0A371GPF5</accession>
<dbReference type="OrthoDB" id="1166063at2759"/>
<feature type="region of interest" description="Disordered" evidence="1">
    <location>
        <begin position="65"/>
        <end position="87"/>
    </location>
</feature>
<keyword evidence="3" id="KW-1185">Reference proteome</keyword>
<feature type="non-terminal residue" evidence="2">
    <location>
        <position position="1"/>
    </location>
</feature>
<comment type="caution">
    <text evidence="2">The sequence shown here is derived from an EMBL/GenBank/DDBJ whole genome shotgun (WGS) entry which is preliminary data.</text>
</comment>
<name>A0A371GPF5_MUCPR</name>
<protein>
    <submittedName>
        <fullName evidence="2">Uncharacterized protein</fullName>
    </submittedName>
</protein>
<evidence type="ECO:0000256" key="1">
    <source>
        <dbReference type="SAM" id="MobiDB-lite"/>
    </source>
</evidence>
<evidence type="ECO:0000313" key="3">
    <source>
        <dbReference type="Proteomes" id="UP000257109"/>
    </source>
</evidence>